<dbReference type="EMBL" id="JAPFFF010000004">
    <property type="protein sequence ID" value="KAK8892811.1"/>
    <property type="molecule type" value="Genomic_DNA"/>
</dbReference>
<organism evidence="1 2">
    <name type="scientific">Tritrichomonas musculus</name>
    <dbReference type="NCBI Taxonomy" id="1915356"/>
    <lineage>
        <taxon>Eukaryota</taxon>
        <taxon>Metamonada</taxon>
        <taxon>Parabasalia</taxon>
        <taxon>Tritrichomonadida</taxon>
        <taxon>Tritrichomonadidae</taxon>
        <taxon>Tritrichomonas</taxon>
    </lineage>
</organism>
<proteinExistence type="predicted"/>
<evidence type="ECO:0000313" key="1">
    <source>
        <dbReference type="EMBL" id="KAK8892811.1"/>
    </source>
</evidence>
<accession>A0ABR2KP16</accession>
<comment type="caution">
    <text evidence="1">The sequence shown here is derived from an EMBL/GenBank/DDBJ whole genome shotgun (WGS) entry which is preliminary data.</text>
</comment>
<evidence type="ECO:0000313" key="2">
    <source>
        <dbReference type="Proteomes" id="UP001470230"/>
    </source>
</evidence>
<keyword evidence="2" id="KW-1185">Reference proteome</keyword>
<dbReference type="Proteomes" id="UP001470230">
    <property type="component" value="Unassembled WGS sequence"/>
</dbReference>
<sequence length="90" mass="10375">MGNMNFQEASTEIDRGTKAVISQFNQNSRADSLEDGLSRFQKTAQVSIENKTLIDHINLTQKALEKNGKLKIFKENNELRSKRIKWCFNN</sequence>
<name>A0ABR2KP16_9EUKA</name>
<reference evidence="1 2" key="1">
    <citation type="submission" date="2024-04" db="EMBL/GenBank/DDBJ databases">
        <title>Tritrichomonas musculus Genome.</title>
        <authorList>
            <person name="Alves-Ferreira E."/>
            <person name="Grigg M."/>
            <person name="Lorenzi H."/>
            <person name="Galac M."/>
        </authorList>
    </citation>
    <scope>NUCLEOTIDE SEQUENCE [LARGE SCALE GENOMIC DNA]</scope>
    <source>
        <strain evidence="1 2">EAF2021</strain>
    </source>
</reference>
<gene>
    <name evidence="1" type="ORF">M9Y10_030059</name>
</gene>
<protein>
    <submittedName>
        <fullName evidence="1">Uncharacterized protein</fullName>
    </submittedName>
</protein>